<feature type="domain" description="DUF1559" evidence="2">
    <location>
        <begin position="37"/>
        <end position="313"/>
    </location>
</feature>
<dbReference type="Gene3D" id="3.30.700.10">
    <property type="entry name" value="Glycoprotein, Type 4 Pilin"/>
    <property type="match status" value="1"/>
</dbReference>
<feature type="transmembrane region" description="Helical" evidence="1">
    <location>
        <begin position="12"/>
        <end position="36"/>
    </location>
</feature>
<accession>A0A5B9PDF7</accession>
<dbReference type="KEGG" id="mff:MFFC18_31210"/>
<protein>
    <recommendedName>
        <fullName evidence="2">DUF1559 domain-containing protein</fullName>
    </recommendedName>
</protein>
<dbReference type="Pfam" id="PF07963">
    <property type="entry name" value="N_methyl"/>
    <property type="match status" value="1"/>
</dbReference>
<dbReference type="RefSeq" id="WP_075083310.1">
    <property type="nucleotide sequence ID" value="NZ_CP042912.1"/>
</dbReference>
<dbReference type="SUPFAM" id="SSF54523">
    <property type="entry name" value="Pili subunits"/>
    <property type="match status" value="1"/>
</dbReference>
<organism evidence="3 4">
    <name type="scientific">Mariniblastus fucicola</name>
    <dbReference type="NCBI Taxonomy" id="980251"/>
    <lineage>
        <taxon>Bacteria</taxon>
        <taxon>Pseudomonadati</taxon>
        <taxon>Planctomycetota</taxon>
        <taxon>Planctomycetia</taxon>
        <taxon>Pirellulales</taxon>
        <taxon>Pirellulaceae</taxon>
        <taxon>Mariniblastus</taxon>
    </lineage>
</organism>
<dbReference type="InterPro" id="IPR012902">
    <property type="entry name" value="N_methyl_site"/>
</dbReference>
<evidence type="ECO:0000256" key="1">
    <source>
        <dbReference type="SAM" id="Phobius"/>
    </source>
</evidence>
<dbReference type="PANTHER" id="PTHR30093:SF2">
    <property type="entry name" value="TYPE II SECRETION SYSTEM PROTEIN H"/>
    <property type="match status" value="1"/>
</dbReference>
<keyword evidence="1" id="KW-0472">Membrane</keyword>
<dbReference type="STRING" id="980251.GCA_001642875_00517"/>
<dbReference type="InterPro" id="IPR045584">
    <property type="entry name" value="Pilin-like"/>
</dbReference>
<dbReference type="PANTHER" id="PTHR30093">
    <property type="entry name" value="GENERAL SECRETION PATHWAY PROTEIN G"/>
    <property type="match status" value="1"/>
</dbReference>
<keyword evidence="1" id="KW-0812">Transmembrane</keyword>
<keyword evidence="4" id="KW-1185">Reference proteome</keyword>
<reference evidence="3 4" key="1">
    <citation type="submission" date="2019-08" db="EMBL/GenBank/DDBJ databases">
        <title>Deep-cultivation of Planctomycetes and their phenomic and genomic characterization uncovers novel biology.</title>
        <authorList>
            <person name="Wiegand S."/>
            <person name="Jogler M."/>
            <person name="Boedeker C."/>
            <person name="Pinto D."/>
            <person name="Vollmers J."/>
            <person name="Rivas-Marin E."/>
            <person name="Kohn T."/>
            <person name="Peeters S.H."/>
            <person name="Heuer A."/>
            <person name="Rast P."/>
            <person name="Oberbeckmann S."/>
            <person name="Bunk B."/>
            <person name="Jeske O."/>
            <person name="Meyerdierks A."/>
            <person name="Storesund J.E."/>
            <person name="Kallscheuer N."/>
            <person name="Luecker S."/>
            <person name="Lage O.M."/>
            <person name="Pohl T."/>
            <person name="Merkel B.J."/>
            <person name="Hornburger P."/>
            <person name="Mueller R.-W."/>
            <person name="Bruemmer F."/>
            <person name="Labrenz M."/>
            <person name="Spormann A.M."/>
            <person name="Op den Camp H."/>
            <person name="Overmann J."/>
            <person name="Amann R."/>
            <person name="Jetten M.S.M."/>
            <person name="Mascher T."/>
            <person name="Medema M.H."/>
            <person name="Devos D.P."/>
            <person name="Kaster A.-K."/>
            <person name="Ovreas L."/>
            <person name="Rohde M."/>
            <person name="Galperin M.Y."/>
            <person name="Jogler C."/>
        </authorList>
    </citation>
    <scope>NUCLEOTIDE SEQUENCE [LARGE SCALE GENOMIC DNA]</scope>
    <source>
        <strain evidence="3 4">FC18</strain>
    </source>
</reference>
<dbReference type="AlphaFoldDB" id="A0A5B9PDF7"/>
<name>A0A5B9PDF7_9BACT</name>
<evidence type="ECO:0000259" key="2">
    <source>
        <dbReference type="Pfam" id="PF07596"/>
    </source>
</evidence>
<dbReference type="EMBL" id="CP042912">
    <property type="protein sequence ID" value="QEG23225.1"/>
    <property type="molecule type" value="Genomic_DNA"/>
</dbReference>
<dbReference type="NCBIfam" id="TIGR02532">
    <property type="entry name" value="IV_pilin_GFxxxE"/>
    <property type="match status" value="1"/>
</dbReference>
<proteinExistence type="predicted"/>
<sequence>MGVRHSTLKRFAFTLVELLVVIAIIGILIAMLLPAVQSVREAARRIECANQIRQLGLAVINHESAHMHFPSGWIGGKDLPTETGWGWTAQILPFFEQNAIYSRFTQTENLVDRKYDEVVVQRIPNLFCPSSTHDTPTFELETMRLPESSSTSGSEEMLHDVPVSVPYHIGRTHYVGCIGSSVRQIEMSANDDGDGEGEMCPDPDLLESGDTNINGVFYQNSDTGYRDLLDGSSNTVLLGERSSDSFDSAWAGVVTGSEYPGWRVVGWTGEPPNNKGGIDAHFHGFAQFNSMHTGGITVFAFADGSVHMIDENVTADLFYALGTIRGGEVIPHEDF</sequence>
<evidence type="ECO:0000313" key="4">
    <source>
        <dbReference type="Proteomes" id="UP000322214"/>
    </source>
</evidence>
<keyword evidence="1" id="KW-1133">Transmembrane helix</keyword>
<gene>
    <name evidence="3" type="ORF">MFFC18_31210</name>
</gene>
<evidence type="ECO:0000313" key="3">
    <source>
        <dbReference type="EMBL" id="QEG23225.1"/>
    </source>
</evidence>
<dbReference type="InterPro" id="IPR011453">
    <property type="entry name" value="DUF1559"/>
</dbReference>
<dbReference type="Proteomes" id="UP000322214">
    <property type="component" value="Chromosome"/>
</dbReference>
<dbReference type="Pfam" id="PF07596">
    <property type="entry name" value="SBP_bac_10"/>
    <property type="match status" value="1"/>
</dbReference>